<reference evidence="1 4" key="3">
    <citation type="submission" date="2020-10" db="EMBL/GenBank/DDBJ databases">
        <title>Ca. Dormibacterota MAGs.</title>
        <authorList>
            <person name="Montgomery K."/>
        </authorList>
    </citation>
    <scope>NUCLEOTIDE SEQUENCE [LARGE SCALE GENOMIC DNA]</scope>
    <source>
        <strain evidence="1">SC8812_S17_18</strain>
    </source>
</reference>
<dbReference type="EMBL" id="QHBU01000282">
    <property type="protein sequence ID" value="PZR77782.1"/>
    <property type="molecule type" value="Genomic_DNA"/>
</dbReference>
<dbReference type="Proteomes" id="UP000606991">
    <property type="component" value="Unassembled WGS sequence"/>
</dbReference>
<dbReference type="AlphaFoldDB" id="A0A2W5YXY9"/>
<protein>
    <submittedName>
        <fullName evidence="2">Uncharacterized protein</fullName>
    </submittedName>
</protein>
<dbReference type="Proteomes" id="UP000248724">
    <property type="component" value="Unassembled WGS sequence"/>
</dbReference>
<reference evidence="2" key="2">
    <citation type="submission" date="2018-05" db="EMBL/GenBank/DDBJ databases">
        <authorList>
            <person name="Ferrari B."/>
        </authorList>
    </citation>
    <scope>NUCLEOTIDE SEQUENCE</scope>
    <source>
        <strain evidence="2">RRmetagenome_bin12</strain>
    </source>
</reference>
<accession>A0A2W5YXY9</accession>
<name>A0A2W5YXY9_9BACT</name>
<gene>
    <name evidence="2" type="ORF">DLM65_14865</name>
    <name evidence="1" type="ORF">JF886_10340</name>
</gene>
<evidence type="ECO:0000313" key="2">
    <source>
        <dbReference type="EMBL" id="PZR77782.1"/>
    </source>
</evidence>
<evidence type="ECO:0000313" key="3">
    <source>
        <dbReference type="Proteomes" id="UP000248724"/>
    </source>
</evidence>
<comment type="caution">
    <text evidence="2">The sequence shown here is derived from an EMBL/GenBank/DDBJ whole genome shotgun (WGS) entry which is preliminary data.</text>
</comment>
<reference evidence="2 3" key="1">
    <citation type="journal article" date="2017" name="Nature">
        <title>Atmospheric trace gases support primary production in Antarctic desert surface soil.</title>
        <authorList>
            <person name="Ji M."/>
            <person name="Greening C."/>
            <person name="Vanwonterghem I."/>
            <person name="Carere C.R."/>
            <person name="Bay S.K."/>
            <person name="Steen J.A."/>
            <person name="Montgomery K."/>
            <person name="Lines T."/>
            <person name="Beardall J."/>
            <person name="van Dorst J."/>
            <person name="Snape I."/>
            <person name="Stott M.B."/>
            <person name="Hugenholtz P."/>
            <person name="Ferrari B.C."/>
        </authorList>
    </citation>
    <scope>NUCLEOTIDE SEQUENCE [LARGE SCALE GENOMIC DNA]</scope>
    <source>
        <strain evidence="2">RRmetagenome_bin12</strain>
    </source>
</reference>
<accession>A0A934JYD1</accession>
<proteinExistence type="predicted"/>
<dbReference type="EMBL" id="JAEKNS010000107">
    <property type="protein sequence ID" value="MBJ7595240.1"/>
    <property type="molecule type" value="Genomic_DNA"/>
</dbReference>
<organism evidence="2 3">
    <name type="scientific">Candidatus Aeolococcus gillhamiae</name>
    <dbReference type="NCBI Taxonomy" id="3127015"/>
    <lineage>
        <taxon>Bacteria</taxon>
        <taxon>Bacillati</taxon>
        <taxon>Candidatus Dormiibacterota</taxon>
        <taxon>Candidatus Dormibacteria</taxon>
        <taxon>Candidatus Aeolococcales</taxon>
        <taxon>Candidatus Aeolococcaceae</taxon>
        <taxon>Candidatus Aeolococcus</taxon>
    </lineage>
</organism>
<evidence type="ECO:0000313" key="4">
    <source>
        <dbReference type="Proteomes" id="UP000606991"/>
    </source>
</evidence>
<evidence type="ECO:0000313" key="1">
    <source>
        <dbReference type="EMBL" id="MBJ7595240.1"/>
    </source>
</evidence>
<dbReference type="RefSeq" id="WP_337312168.1">
    <property type="nucleotide sequence ID" value="NZ_JAEKNS010000107.1"/>
</dbReference>
<sequence length="93" mass="9649">MSDAAPEGAIAIGSRVTFPYGGSRRTGTVSDVSILPDGAGGRSVSYLIDVGTRKVFVQGDGIQLASNGPVAAFDAVAEGVAYGRKRPRNPRRR</sequence>